<dbReference type="InterPro" id="IPR000182">
    <property type="entry name" value="GNAT_dom"/>
</dbReference>
<proteinExistence type="predicted"/>
<accession>A0A936TFK4</accession>
<dbReference type="InterPro" id="IPR016890">
    <property type="entry name" value="UCP028520"/>
</dbReference>
<gene>
    <name evidence="2" type="ORF">IPN02_15290</name>
</gene>
<dbReference type="InterPro" id="IPR016181">
    <property type="entry name" value="Acyl_CoA_acyltransferase"/>
</dbReference>
<dbReference type="Pfam" id="PF00583">
    <property type="entry name" value="Acetyltransf_1"/>
    <property type="match status" value="1"/>
</dbReference>
<evidence type="ECO:0000259" key="1">
    <source>
        <dbReference type="PROSITE" id="PS51186"/>
    </source>
</evidence>
<protein>
    <submittedName>
        <fullName evidence="2">GNAT family N-acetyltransferase</fullName>
    </submittedName>
</protein>
<dbReference type="AlphaFoldDB" id="A0A936TFK4"/>
<evidence type="ECO:0000313" key="3">
    <source>
        <dbReference type="Proteomes" id="UP000727993"/>
    </source>
</evidence>
<feature type="domain" description="N-acetyltransferase" evidence="1">
    <location>
        <begin position="3"/>
        <end position="163"/>
    </location>
</feature>
<sequence>MSPEIRSLTEADDSAVLALNNVEVPRVTMLDEAAMARYRDVLNDALAIGPEGAPEAFCWTVGPGTDYWSANYAWVEAHYERFVYLDRVVVAPRARGLGLARALYDEVSVRAAGTADHFVLEVNTVPRNDESLAFHAALGFTEVGRARPYGDDTEVGYLSRPVPGP</sequence>
<evidence type="ECO:0000313" key="2">
    <source>
        <dbReference type="EMBL" id="MBK9298167.1"/>
    </source>
</evidence>
<dbReference type="Gene3D" id="3.40.630.30">
    <property type="match status" value="1"/>
</dbReference>
<dbReference type="EMBL" id="JADJZA010000008">
    <property type="protein sequence ID" value="MBK9298167.1"/>
    <property type="molecule type" value="Genomic_DNA"/>
</dbReference>
<dbReference type="SUPFAM" id="SSF55729">
    <property type="entry name" value="Acyl-CoA N-acyltransferases (Nat)"/>
    <property type="match status" value="1"/>
</dbReference>
<organism evidence="2 3">
    <name type="scientific">Candidatus Neomicrothrix subdominans</name>
    <dbReference type="NCBI Taxonomy" id="2954438"/>
    <lineage>
        <taxon>Bacteria</taxon>
        <taxon>Bacillati</taxon>
        <taxon>Actinomycetota</taxon>
        <taxon>Acidimicrobiia</taxon>
        <taxon>Acidimicrobiales</taxon>
        <taxon>Microthrixaceae</taxon>
        <taxon>Candidatus Neomicrothrix</taxon>
    </lineage>
</organism>
<comment type="caution">
    <text evidence="2">The sequence shown here is derived from an EMBL/GenBank/DDBJ whole genome shotgun (WGS) entry which is preliminary data.</text>
</comment>
<dbReference type="Proteomes" id="UP000727993">
    <property type="component" value="Unassembled WGS sequence"/>
</dbReference>
<reference evidence="2 3" key="1">
    <citation type="submission" date="2020-10" db="EMBL/GenBank/DDBJ databases">
        <title>Connecting structure to function with the recovery of over 1000 high-quality activated sludge metagenome-assembled genomes encoding full-length rRNA genes using long-read sequencing.</title>
        <authorList>
            <person name="Singleton C.M."/>
            <person name="Petriglieri F."/>
            <person name="Kristensen J.M."/>
            <person name="Kirkegaard R.H."/>
            <person name="Michaelsen T.Y."/>
            <person name="Andersen M.H."/>
            <person name="Karst S.M."/>
            <person name="Dueholm M.S."/>
            <person name="Nielsen P.H."/>
            <person name="Albertsen M."/>
        </authorList>
    </citation>
    <scope>NUCLEOTIDE SEQUENCE [LARGE SCALE GENOMIC DNA]</scope>
    <source>
        <strain evidence="2">Lyne_18-Q3-R50-59_MAXAC.006</strain>
    </source>
</reference>
<dbReference type="CDD" id="cd04301">
    <property type="entry name" value="NAT_SF"/>
    <property type="match status" value="1"/>
</dbReference>
<name>A0A936TFK4_9ACTN</name>
<dbReference type="GO" id="GO:0016747">
    <property type="term" value="F:acyltransferase activity, transferring groups other than amino-acyl groups"/>
    <property type="evidence" value="ECO:0007669"/>
    <property type="project" value="InterPro"/>
</dbReference>
<dbReference type="PIRSF" id="PIRSF028520">
    <property type="entry name" value="UCP028520"/>
    <property type="match status" value="1"/>
</dbReference>
<dbReference type="PROSITE" id="PS51186">
    <property type="entry name" value="GNAT"/>
    <property type="match status" value="1"/>
</dbReference>